<evidence type="ECO:0000256" key="5">
    <source>
        <dbReference type="ARBA" id="ARBA00042586"/>
    </source>
</evidence>
<sequence>MWSYMFGGNTQKKKEAPKKAIIQLREHITMLNKKQAHLESQIEAQDQVARKNVATNKAAAKNALKKKKNYQTQLDKIYSQIESLETQLDAIESANLNLATMNAMKDGAKAMKQIHGDFNIDKVDETMDDIKDQLDVAAEISDAISRPLGNEIDEDELEDELKELEDAQLNEELNKVAAASKKNTESEVKLPDVSKLPILNQKAPVAEEEEDEDERALRELQAQMQI</sequence>
<keyword evidence="6" id="KW-0175">Coiled coil</keyword>
<dbReference type="GO" id="GO:0032511">
    <property type="term" value="P:late endosome to vacuole transport via multivesicular body sorting pathway"/>
    <property type="evidence" value="ECO:0007669"/>
    <property type="project" value="TreeGrafter"/>
</dbReference>
<name>A0AAV5QUM0_9ASCO</name>
<dbReference type="GO" id="GO:0000815">
    <property type="term" value="C:ESCRT III complex"/>
    <property type="evidence" value="ECO:0007669"/>
    <property type="project" value="TreeGrafter"/>
</dbReference>
<keyword evidence="3" id="KW-0967">Endosome</keyword>
<comment type="subcellular location">
    <subcellularLocation>
        <location evidence="1">Endosome</location>
    </subcellularLocation>
</comment>
<dbReference type="GO" id="GO:0005771">
    <property type="term" value="C:multivesicular body"/>
    <property type="evidence" value="ECO:0007669"/>
    <property type="project" value="TreeGrafter"/>
</dbReference>
<dbReference type="AlphaFoldDB" id="A0AAV5QUM0"/>
<protein>
    <recommendedName>
        <fullName evidence="4">Vacuolar-sorting protein SNF7</fullName>
    </recommendedName>
    <alternativeName>
        <fullName evidence="5">Vacuolar protein-sorting-associated protein 32</fullName>
    </alternativeName>
</protein>
<dbReference type="RefSeq" id="XP_064855207.1">
    <property type="nucleotide sequence ID" value="XM_064999135.1"/>
</dbReference>
<evidence type="ECO:0000256" key="6">
    <source>
        <dbReference type="SAM" id="Coils"/>
    </source>
</evidence>
<organism evidence="8 9">
    <name type="scientific">Saccharomycopsis crataegensis</name>
    <dbReference type="NCBI Taxonomy" id="43959"/>
    <lineage>
        <taxon>Eukaryota</taxon>
        <taxon>Fungi</taxon>
        <taxon>Dikarya</taxon>
        <taxon>Ascomycota</taxon>
        <taxon>Saccharomycotina</taxon>
        <taxon>Saccharomycetes</taxon>
        <taxon>Saccharomycopsidaceae</taxon>
        <taxon>Saccharomycopsis</taxon>
    </lineage>
</organism>
<dbReference type="GO" id="GO:0006900">
    <property type="term" value="P:vesicle budding from membrane"/>
    <property type="evidence" value="ECO:0007669"/>
    <property type="project" value="TreeGrafter"/>
</dbReference>
<keyword evidence="9" id="KW-1185">Reference proteome</keyword>
<feature type="region of interest" description="Disordered" evidence="7">
    <location>
        <begin position="177"/>
        <end position="226"/>
    </location>
</feature>
<evidence type="ECO:0000313" key="9">
    <source>
        <dbReference type="Proteomes" id="UP001360560"/>
    </source>
</evidence>
<dbReference type="PANTHER" id="PTHR22761:SF10">
    <property type="entry name" value="GH13992P"/>
    <property type="match status" value="1"/>
</dbReference>
<feature type="compositionally biased region" description="Basic and acidic residues" evidence="7">
    <location>
        <begin position="182"/>
        <end position="192"/>
    </location>
</feature>
<dbReference type="EMBL" id="BTFZ01000019">
    <property type="protein sequence ID" value="GMM38211.1"/>
    <property type="molecule type" value="Genomic_DNA"/>
</dbReference>
<proteinExistence type="inferred from homology"/>
<dbReference type="PANTHER" id="PTHR22761">
    <property type="entry name" value="CHARGED MULTIVESICULAR BODY PROTEIN"/>
    <property type="match status" value="1"/>
</dbReference>
<evidence type="ECO:0000256" key="4">
    <source>
        <dbReference type="ARBA" id="ARBA00040017"/>
    </source>
</evidence>
<dbReference type="InterPro" id="IPR005024">
    <property type="entry name" value="Snf7_fam"/>
</dbReference>
<evidence type="ECO:0000313" key="8">
    <source>
        <dbReference type="EMBL" id="GMM38211.1"/>
    </source>
</evidence>
<dbReference type="Pfam" id="PF03357">
    <property type="entry name" value="Snf7"/>
    <property type="match status" value="1"/>
</dbReference>
<evidence type="ECO:0000256" key="1">
    <source>
        <dbReference type="ARBA" id="ARBA00004177"/>
    </source>
</evidence>
<accession>A0AAV5QUM0</accession>
<evidence type="ECO:0000256" key="7">
    <source>
        <dbReference type="SAM" id="MobiDB-lite"/>
    </source>
</evidence>
<dbReference type="Gene3D" id="6.10.250.1710">
    <property type="match status" value="1"/>
</dbReference>
<feature type="coiled-coil region" evidence="6">
    <location>
        <begin position="60"/>
        <end position="94"/>
    </location>
</feature>
<gene>
    <name evidence="8" type="ORF">DASC09_055500</name>
</gene>
<reference evidence="8 9" key="1">
    <citation type="journal article" date="2023" name="Elife">
        <title>Identification of key yeast species and microbe-microbe interactions impacting larval growth of Drosophila in the wild.</title>
        <authorList>
            <person name="Mure A."/>
            <person name="Sugiura Y."/>
            <person name="Maeda R."/>
            <person name="Honda K."/>
            <person name="Sakurai N."/>
            <person name="Takahashi Y."/>
            <person name="Watada M."/>
            <person name="Katoh T."/>
            <person name="Gotoh A."/>
            <person name="Gotoh Y."/>
            <person name="Taniguchi I."/>
            <person name="Nakamura K."/>
            <person name="Hayashi T."/>
            <person name="Katayama T."/>
            <person name="Uemura T."/>
            <person name="Hattori Y."/>
        </authorList>
    </citation>
    <scope>NUCLEOTIDE SEQUENCE [LARGE SCALE GENOMIC DNA]</scope>
    <source>
        <strain evidence="8 9">SC-9</strain>
    </source>
</reference>
<dbReference type="Proteomes" id="UP001360560">
    <property type="component" value="Unassembled WGS sequence"/>
</dbReference>
<comment type="caution">
    <text evidence="8">The sequence shown here is derived from an EMBL/GenBank/DDBJ whole genome shotgun (WGS) entry which is preliminary data.</text>
</comment>
<evidence type="ECO:0000256" key="3">
    <source>
        <dbReference type="ARBA" id="ARBA00022753"/>
    </source>
</evidence>
<dbReference type="Gene3D" id="1.10.287.1060">
    <property type="entry name" value="ESAT-6-like"/>
    <property type="match status" value="1"/>
</dbReference>
<dbReference type="GO" id="GO:0009898">
    <property type="term" value="C:cytoplasmic side of plasma membrane"/>
    <property type="evidence" value="ECO:0007669"/>
    <property type="project" value="TreeGrafter"/>
</dbReference>
<evidence type="ECO:0000256" key="2">
    <source>
        <dbReference type="ARBA" id="ARBA00006190"/>
    </source>
</evidence>
<dbReference type="GeneID" id="90076200"/>
<comment type="similarity">
    <text evidence="2">Belongs to the SNF7 family.</text>
</comment>